<dbReference type="Gene3D" id="1.25.40.10">
    <property type="entry name" value="Tetratricopeptide repeat domain"/>
    <property type="match status" value="2"/>
</dbReference>
<dbReference type="AlphaFoldDB" id="A0A7V9A7S5"/>
<evidence type="ECO:0000256" key="1">
    <source>
        <dbReference type="ARBA" id="ARBA00022729"/>
    </source>
</evidence>
<comment type="caution">
    <text evidence="5">The sequence shown here is derived from an EMBL/GenBank/DDBJ whole genome shotgun (WGS) entry which is preliminary data.</text>
</comment>
<feature type="domain" description="Outer membrane lipoprotein BamD-like" evidence="4">
    <location>
        <begin position="217"/>
        <end position="378"/>
    </location>
</feature>
<dbReference type="SUPFAM" id="SSF48452">
    <property type="entry name" value="TPR-like"/>
    <property type="match status" value="1"/>
</dbReference>
<gene>
    <name evidence="5" type="primary">bamD_1</name>
    <name evidence="5" type="ORF">HOV93_28510</name>
</gene>
<feature type="region of interest" description="Disordered" evidence="3">
    <location>
        <begin position="49"/>
        <end position="71"/>
    </location>
</feature>
<sequence>MMKTTTIVTLGILSTASAIGCTNFGQRDPVPPSTAFSPSGGQITQVSYEEEGVQRGQSPEPEAASGNSWWDPSGVGAKTLEVTGNTSENRALAKRLFAEAEGLYEQGMAAEGNERNRKLNQAAGIFKRAGVYHQDSTLEEDALMYSGECYFFLDNYPDATKQYDQLVKKYPNSKHLDAVGARRFKLARYWLDRHTKERTWSLQPNLTDEQLPLFDRFGNAIKLFDLIRLDDPTGDLADDATLAAANAHFREANFESADRFYTDLRENFPTSEHQFTAHYLGVVTKLKVYQGAEYDGKPLEDAEKLLVRIKRQFPDKTQENMQVIEKLDFDIRAAQAERLWNKAAFYDRRREYQGAYHYYSQVIEKFPSSNMADAAKERITEIKGRPGTPTPPAEFLYGWMDRKTNLPEPSQTPVENIATRADDETETR</sequence>
<dbReference type="SMART" id="SM00028">
    <property type="entry name" value="TPR"/>
    <property type="match status" value="2"/>
</dbReference>
<dbReference type="Pfam" id="PF13525">
    <property type="entry name" value="YfiO"/>
    <property type="match status" value="1"/>
</dbReference>
<feature type="region of interest" description="Disordered" evidence="3">
    <location>
        <begin position="401"/>
        <end position="428"/>
    </location>
</feature>
<keyword evidence="6" id="KW-1185">Reference proteome</keyword>
<dbReference type="RefSeq" id="WP_207397092.1">
    <property type="nucleotide sequence ID" value="NZ_JABRWO010000007.1"/>
</dbReference>
<evidence type="ECO:0000256" key="3">
    <source>
        <dbReference type="SAM" id="MobiDB-lite"/>
    </source>
</evidence>
<accession>A0A7V9A7S5</accession>
<dbReference type="Proteomes" id="UP000551616">
    <property type="component" value="Unassembled WGS sequence"/>
</dbReference>
<feature type="repeat" description="TPR" evidence="2">
    <location>
        <begin position="140"/>
        <end position="173"/>
    </location>
</feature>
<organism evidence="5 6">
    <name type="scientific">Bremerella alba</name>
    <dbReference type="NCBI Taxonomy" id="980252"/>
    <lineage>
        <taxon>Bacteria</taxon>
        <taxon>Pseudomonadati</taxon>
        <taxon>Planctomycetota</taxon>
        <taxon>Planctomycetia</taxon>
        <taxon>Pirellulales</taxon>
        <taxon>Pirellulaceae</taxon>
        <taxon>Bremerella</taxon>
    </lineage>
</organism>
<dbReference type="PROSITE" id="PS51257">
    <property type="entry name" value="PROKAR_LIPOPROTEIN"/>
    <property type="match status" value="1"/>
</dbReference>
<protein>
    <submittedName>
        <fullName evidence="5">Outer membrane protein assembly factor BamD</fullName>
    </submittedName>
</protein>
<reference evidence="5 6" key="1">
    <citation type="submission" date="2020-05" db="EMBL/GenBank/DDBJ databases">
        <title>Bremerella alba sp. nov., a novel planctomycete isolated from the surface of the macroalga Fucus spiralis.</title>
        <authorList>
            <person name="Godinho O."/>
            <person name="Botelho R."/>
            <person name="Albuquerque L."/>
            <person name="Wiegand S."/>
            <person name="Da Costa M.S."/>
            <person name="Lobo-Da-Cunha A."/>
            <person name="Jogler C."/>
            <person name="Lage O.M."/>
        </authorList>
    </citation>
    <scope>NUCLEOTIDE SEQUENCE [LARGE SCALE GENOMIC DNA]</scope>
    <source>
        <strain evidence="5 6">FF15</strain>
    </source>
</reference>
<dbReference type="EMBL" id="JABRWO010000007">
    <property type="protein sequence ID" value="MBA2115667.1"/>
    <property type="molecule type" value="Genomic_DNA"/>
</dbReference>
<evidence type="ECO:0000259" key="4">
    <source>
        <dbReference type="Pfam" id="PF13525"/>
    </source>
</evidence>
<dbReference type="PROSITE" id="PS50005">
    <property type="entry name" value="TPR"/>
    <property type="match status" value="1"/>
</dbReference>
<dbReference type="InterPro" id="IPR039565">
    <property type="entry name" value="BamD-like"/>
</dbReference>
<keyword evidence="2" id="KW-0802">TPR repeat</keyword>
<keyword evidence="1" id="KW-0732">Signal</keyword>
<dbReference type="InterPro" id="IPR019734">
    <property type="entry name" value="TPR_rpt"/>
</dbReference>
<name>A0A7V9A7S5_9BACT</name>
<dbReference type="InterPro" id="IPR011990">
    <property type="entry name" value="TPR-like_helical_dom_sf"/>
</dbReference>
<evidence type="ECO:0000313" key="5">
    <source>
        <dbReference type="EMBL" id="MBA2115667.1"/>
    </source>
</evidence>
<evidence type="ECO:0000256" key="2">
    <source>
        <dbReference type="PROSITE-ProRule" id="PRU00339"/>
    </source>
</evidence>
<dbReference type="Pfam" id="PF13174">
    <property type="entry name" value="TPR_6"/>
    <property type="match status" value="1"/>
</dbReference>
<evidence type="ECO:0000313" key="6">
    <source>
        <dbReference type="Proteomes" id="UP000551616"/>
    </source>
</evidence>
<proteinExistence type="predicted"/>